<comment type="pathway">
    <text evidence="1">Cell wall biogenesis; cell wall polysaccharide biosynthesis.</text>
</comment>
<comment type="caution">
    <text evidence="6">The sequence shown here is derived from an EMBL/GenBank/DDBJ whole genome shotgun (WGS) entry which is preliminary data.</text>
</comment>
<name>A0A0P7ZBK7_9CYAN</name>
<dbReference type="Pfam" id="PF10111">
    <property type="entry name" value="Glyco_tranf_2_2"/>
    <property type="match status" value="1"/>
</dbReference>
<gene>
    <name evidence="6" type="ORF">HLUCCA11_22455</name>
</gene>
<evidence type="ECO:0000256" key="4">
    <source>
        <dbReference type="ARBA" id="ARBA00022679"/>
    </source>
</evidence>
<sequence>MNKISVLTLTRNRTDHLQNLLKGLALSSRLPDECIVIHMNEPAEVLGDWPFPCEHSTYENSDALLPLPKARNAAAHRASGNLLLFLDVDCIPAEKMVAEYEKACEERPDAIAMGNVHYLSKKITIDWTEDSLKTKSAPHPKRDITQTASLAKEENYGLFWSLSFAISRSLFEQLDGFSERYSNYGAEDTDFAWKARAAGIDLCWVPKALAFHQFHTSEVPPWHNFKSIVYNAQVFYERWGEWPMGGWLKVFAAEGYIDWAIEGDYLKVIRLPQKA</sequence>
<dbReference type="STRING" id="1666911.HLUCCA11_22455"/>
<dbReference type="GO" id="GO:0016757">
    <property type="term" value="F:glycosyltransferase activity"/>
    <property type="evidence" value="ECO:0007669"/>
    <property type="project" value="UniProtKB-KW"/>
</dbReference>
<evidence type="ECO:0000313" key="6">
    <source>
        <dbReference type="EMBL" id="KPQ32051.1"/>
    </source>
</evidence>
<protein>
    <submittedName>
        <fullName evidence="6">Putative glycosyltransferase</fullName>
    </submittedName>
</protein>
<dbReference type="Gene3D" id="3.90.550.10">
    <property type="entry name" value="Spore Coat Polysaccharide Biosynthesis Protein SpsA, Chain A"/>
    <property type="match status" value="1"/>
</dbReference>
<evidence type="ECO:0000256" key="1">
    <source>
        <dbReference type="ARBA" id="ARBA00004776"/>
    </source>
</evidence>
<dbReference type="EMBL" id="LJZR01000071">
    <property type="protein sequence ID" value="KPQ32051.1"/>
    <property type="molecule type" value="Genomic_DNA"/>
</dbReference>
<feature type="domain" description="Glycosyltransferase 2-like prokaryotic type" evidence="5">
    <location>
        <begin position="62"/>
        <end position="227"/>
    </location>
</feature>
<dbReference type="Proteomes" id="UP000050465">
    <property type="component" value="Unassembled WGS sequence"/>
</dbReference>
<dbReference type="PANTHER" id="PTHR43179">
    <property type="entry name" value="RHAMNOSYLTRANSFERASE WBBL"/>
    <property type="match status" value="1"/>
</dbReference>
<proteinExistence type="inferred from homology"/>
<dbReference type="InterPro" id="IPR019290">
    <property type="entry name" value="GlycosylTrfase-like_prok"/>
</dbReference>
<dbReference type="PATRIC" id="fig|1666911.3.peg.4741"/>
<reference evidence="6 7" key="1">
    <citation type="submission" date="2015-09" db="EMBL/GenBank/DDBJ databases">
        <title>Identification and resolution of microdiversity through metagenomic sequencing of parallel consortia.</title>
        <authorList>
            <person name="Nelson W.C."/>
            <person name="Romine M.F."/>
            <person name="Lindemann S.R."/>
        </authorList>
    </citation>
    <scope>NUCLEOTIDE SEQUENCE [LARGE SCALE GENOMIC DNA]</scope>
    <source>
        <strain evidence="6">Ana</strain>
    </source>
</reference>
<accession>A0A0P7ZBK7</accession>
<evidence type="ECO:0000256" key="2">
    <source>
        <dbReference type="ARBA" id="ARBA00006739"/>
    </source>
</evidence>
<dbReference type="PANTHER" id="PTHR43179:SF12">
    <property type="entry name" value="GALACTOFURANOSYLTRANSFERASE GLFT2"/>
    <property type="match status" value="1"/>
</dbReference>
<evidence type="ECO:0000313" key="7">
    <source>
        <dbReference type="Proteomes" id="UP000050465"/>
    </source>
</evidence>
<keyword evidence="3" id="KW-0328">Glycosyltransferase</keyword>
<dbReference type="SUPFAM" id="SSF53448">
    <property type="entry name" value="Nucleotide-diphospho-sugar transferases"/>
    <property type="match status" value="1"/>
</dbReference>
<evidence type="ECO:0000259" key="5">
    <source>
        <dbReference type="Pfam" id="PF10111"/>
    </source>
</evidence>
<comment type="similarity">
    <text evidence="2">Belongs to the glycosyltransferase 2 family.</text>
</comment>
<evidence type="ECO:0000256" key="3">
    <source>
        <dbReference type="ARBA" id="ARBA00022676"/>
    </source>
</evidence>
<dbReference type="AlphaFoldDB" id="A0A0P7ZBK7"/>
<dbReference type="InterPro" id="IPR029044">
    <property type="entry name" value="Nucleotide-diphossugar_trans"/>
</dbReference>
<keyword evidence="4 6" id="KW-0808">Transferase</keyword>
<organism evidence="6 7">
    <name type="scientific">Phormidesmis priestleyi Ana</name>
    <dbReference type="NCBI Taxonomy" id="1666911"/>
    <lineage>
        <taxon>Bacteria</taxon>
        <taxon>Bacillati</taxon>
        <taxon>Cyanobacteriota</taxon>
        <taxon>Cyanophyceae</taxon>
        <taxon>Leptolyngbyales</taxon>
        <taxon>Leptolyngbyaceae</taxon>
        <taxon>Phormidesmis</taxon>
    </lineage>
</organism>